<keyword evidence="6 7" id="KW-0472">Membrane</keyword>
<evidence type="ECO:0000256" key="5">
    <source>
        <dbReference type="ARBA" id="ARBA00022989"/>
    </source>
</evidence>
<sequence length="231" mass="25691">RVFRKLRKEILSGILCAVSLLIGFLFVTGPGIYWFDLFDSFTGSFALMAVALLENIAVAYVYGWKKFCNDLLAMTGHYPGKYWSINWRFISPLAMTTIFLSSLAKNFLDPPQYNVYNRESASIIKKPLPVSGQIVAILIVTISILPLPAVLIYRMIKEKIFKQSPIKKAKPSDLKLILEESMVASGSSSTVLMLNQCGRDSQKKSDGTDSGLLSSETSLVANYRSSSFTFT</sequence>
<feature type="transmembrane region" description="Helical" evidence="7">
    <location>
        <begin position="85"/>
        <end position="104"/>
    </location>
</feature>
<keyword evidence="8" id="KW-1185">Reference proteome</keyword>
<dbReference type="PANTHER" id="PTHR11616">
    <property type="entry name" value="SODIUM/CHLORIDE DEPENDENT TRANSPORTER"/>
    <property type="match status" value="1"/>
</dbReference>
<organism evidence="8 9">
    <name type="scientific">Romanomermis culicivorax</name>
    <name type="common">Nematode worm</name>
    <dbReference type="NCBI Taxonomy" id="13658"/>
    <lineage>
        <taxon>Eukaryota</taxon>
        <taxon>Metazoa</taxon>
        <taxon>Ecdysozoa</taxon>
        <taxon>Nematoda</taxon>
        <taxon>Enoplea</taxon>
        <taxon>Dorylaimia</taxon>
        <taxon>Mermithida</taxon>
        <taxon>Mermithoidea</taxon>
        <taxon>Mermithidae</taxon>
        <taxon>Romanomermis</taxon>
    </lineage>
</organism>
<evidence type="ECO:0000313" key="9">
    <source>
        <dbReference type="WBParaSite" id="nRc.2.0.1.t40340-RA"/>
    </source>
</evidence>
<protein>
    <submittedName>
        <fullName evidence="9">Uncharacterized protein</fullName>
    </submittedName>
</protein>
<name>A0A915KQI2_ROMCU</name>
<dbReference type="GO" id="GO:0035725">
    <property type="term" value="P:sodium ion transmembrane transport"/>
    <property type="evidence" value="ECO:0007669"/>
    <property type="project" value="TreeGrafter"/>
</dbReference>
<dbReference type="WBParaSite" id="nRc.2.0.1.t40340-RA">
    <property type="protein sequence ID" value="nRc.2.0.1.t40340-RA"/>
    <property type="gene ID" value="nRc.2.0.1.g40340"/>
</dbReference>
<evidence type="ECO:0000256" key="4">
    <source>
        <dbReference type="ARBA" id="ARBA00022847"/>
    </source>
</evidence>
<feature type="transmembrane region" description="Helical" evidence="7">
    <location>
        <begin position="41"/>
        <end position="64"/>
    </location>
</feature>
<comment type="subcellular location">
    <subcellularLocation>
        <location evidence="1">Membrane</location>
        <topology evidence="1">Multi-pass membrane protein</topology>
    </subcellularLocation>
</comment>
<dbReference type="GO" id="GO:0006865">
    <property type="term" value="P:amino acid transport"/>
    <property type="evidence" value="ECO:0007669"/>
    <property type="project" value="TreeGrafter"/>
</dbReference>
<dbReference type="Pfam" id="PF00209">
    <property type="entry name" value="SNF"/>
    <property type="match status" value="1"/>
</dbReference>
<evidence type="ECO:0000313" key="8">
    <source>
        <dbReference type="Proteomes" id="UP000887565"/>
    </source>
</evidence>
<keyword evidence="2" id="KW-0813">Transport</keyword>
<keyword evidence="4" id="KW-0769">Symport</keyword>
<dbReference type="GO" id="GO:0005886">
    <property type="term" value="C:plasma membrane"/>
    <property type="evidence" value="ECO:0007669"/>
    <property type="project" value="TreeGrafter"/>
</dbReference>
<dbReference type="InterPro" id="IPR037272">
    <property type="entry name" value="SNS_sf"/>
</dbReference>
<evidence type="ECO:0000256" key="3">
    <source>
        <dbReference type="ARBA" id="ARBA00022692"/>
    </source>
</evidence>
<accession>A0A915KQI2</accession>
<dbReference type="Proteomes" id="UP000887565">
    <property type="component" value="Unplaced"/>
</dbReference>
<dbReference type="SUPFAM" id="SSF161070">
    <property type="entry name" value="SNF-like"/>
    <property type="match status" value="1"/>
</dbReference>
<dbReference type="PROSITE" id="PS50267">
    <property type="entry name" value="NA_NEUROTRAN_SYMP_3"/>
    <property type="match status" value="1"/>
</dbReference>
<dbReference type="PANTHER" id="PTHR11616:SF240">
    <property type="entry name" value="BLOATED TUBULES, ISOFORM B-RELATED"/>
    <property type="match status" value="1"/>
</dbReference>
<evidence type="ECO:0000256" key="7">
    <source>
        <dbReference type="SAM" id="Phobius"/>
    </source>
</evidence>
<dbReference type="AlphaFoldDB" id="A0A915KQI2"/>
<feature type="transmembrane region" description="Helical" evidence="7">
    <location>
        <begin position="134"/>
        <end position="153"/>
    </location>
</feature>
<keyword evidence="3 7" id="KW-0812">Transmembrane</keyword>
<reference evidence="9" key="1">
    <citation type="submission" date="2022-11" db="UniProtKB">
        <authorList>
            <consortium name="WormBaseParasite"/>
        </authorList>
    </citation>
    <scope>IDENTIFICATION</scope>
</reference>
<keyword evidence="5 7" id="KW-1133">Transmembrane helix</keyword>
<feature type="transmembrane region" description="Helical" evidence="7">
    <location>
        <begin position="12"/>
        <end position="35"/>
    </location>
</feature>
<dbReference type="GO" id="GO:0015293">
    <property type="term" value="F:symporter activity"/>
    <property type="evidence" value="ECO:0007669"/>
    <property type="project" value="UniProtKB-KW"/>
</dbReference>
<proteinExistence type="predicted"/>
<evidence type="ECO:0000256" key="6">
    <source>
        <dbReference type="ARBA" id="ARBA00023136"/>
    </source>
</evidence>
<evidence type="ECO:0000256" key="1">
    <source>
        <dbReference type="ARBA" id="ARBA00004141"/>
    </source>
</evidence>
<evidence type="ECO:0000256" key="2">
    <source>
        <dbReference type="ARBA" id="ARBA00022448"/>
    </source>
</evidence>
<dbReference type="InterPro" id="IPR000175">
    <property type="entry name" value="Na/ntran_symport"/>
</dbReference>